<dbReference type="RefSeq" id="WP_215339646.1">
    <property type="nucleotide sequence ID" value="NZ_JAGSGD010000001.1"/>
</dbReference>
<reference evidence="3" key="1">
    <citation type="submission" date="2021-01" db="EMBL/GenBank/DDBJ databases">
        <title>Genome sequence of Phenylobacterium sp. 20VBR1 isolated from a valley glaceir, Ny-Alesund, Svalbard.</title>
        <authorList>
            <person name="Thomas F.A."/>
            <person name="Krishnan K.P."/>
            <person name="Sinha R.K."/>
        </authorList>
    </citation>
    <scope>NUCLEOTIDE SEQUENCE</scope>
    <source>
        <strain evidence="3">20VBR1</strain>
    </source>
</reference>
<dbReference type="EMBL" id="JAGSGD010000001">
    <property type="protein sequence ID" value="MBR7619311.1"/>
    <property type="molecule type" value="Genomic_DNA"/>
</dbReference>
<organism evidence="2 4">
    <name type="scientific">Phenylobacterium glaciei</name>
    <dbReference type="NCBI Taxonomy" id="2803784"/>
    <lineage>
        <taxon>Bacteria</taxon>
        <taxon>Pseudomonadati</taxon>
        <taxon>Pseudomonadota</taxon>
        <taxon>Alphaproteobacteria</taxon>
        <taxon>Caulobacterales</taxon>
        <taxon>Caulobacteraceae</taxon>
        <taxon>Phenylobacterium</taxon>
    </lineage>
</organism>
<protein>
    <recommendedName>
        <fullName evidence="5">UrcA family protein</fullName>
    </recommendedName>
</protein>
<keyword evidence="4" id="KW-1185">Reference proteome</keyword>
<dbReference type="EMBL" id="CP068570">
    <property type="protein sequence ID" value="QQZ51663.1"/>
    <property type="molecule type" value="Genomic_DNA"/>
</dbReference>
<feature type="chain" id="PRO_5044462932" description="UrcA family protein" evidence="1">
    <location>
        <begin position="22"/>
        <end position="94"/>
    </location>
</feature>
<reference evidence="2" key="2">
    <citation type="submission" date="2021-04" db="EMBL/GenBank/DDBJ databases">
        <title>Draft genome assembly of strain Phenylobacterium sp. 20VBR1 using MiniION and Illumina platforms.</title>
        <authorList>
            <person name="Thomas F.A."/>
            <person name="Krishnan K.P."/>
            <person name="Sinha R.K."/>
        </authorList>
    </citation>
    <scope>NUCLEOTIDE SEQUENCE</scope>
    <source>
        <strain evidence="2">20VBR1</strain>
    </source>
</reference>
<dbReference type="Proteomes" id="UP000622580">
    <property type="component" value="Unassembled WGS sequence"/>
</dbReference>
<proteinExistence type="predicted"/>
<accession>A0A941CZ63</accession>
<evidence type="ECO:0000313" key="2">
    <source>
        <dbReference type="EMBL" id="MBR7619311.1"/>
    </source>
</evidence>
<evidence type="ECO:0000313" key="4">
    <source>
        <dbReference type="Proteomes" id="UP000622580"/>
    </source>
</evidence>
<dbReference type="AlphaFoldDB" id="A0A941CZ63"/>
<sequence>MMKLMTLAALATLALAPAANAQDSVRVSLVGKSSGQIHADIVSAAKKVCAKAVVGETLILDAYGRCMKSSVSSALEQLGDPAVAQIEAMRVAQR</sequence>
<evidence type="ECO:0008006" key="5">
    <source>
        <dbReference type="Google" id="ProtNLM"/>
    </source>
</evidence>
<gene>
    <name evidence="2" type="ORF">JKL49_07925</name>
    <name evidence="3" type="ORF">JKL49_12295</name>
</gene>
<feature type="signal peptide" evidence="1">
    <location>
        <begin position="1"/>
        <end position="21"/>
    </location>
</feature>
<name>A0A941CZ63_9CAUL</name>
<keyword evidence="1" id="KW-0732">Signal</keyword>
<evidence type="ECO:0000256" key="1">
    <source>
        <dbReference type="SAM" id="SignalP"/>
    </source>
</evidence>
<evidence type="ECO:0000313" key="3">
    <source>
        <dbReference type="EMBL" id="QQZ51663.1"/>
    </source>
</evidence>